<dbReference type="EMBL" id="JAMSHJ010000002">
    <property type="protein sequence ID" value="KAI5436835.1"/>
    <property type="molecule type" value="Genomic_DNA"/>
</dbReference>
<feature type="region of interest" description="Disordered" evidence="1">
    <location>
        <begin position="263"/>
        <end position="318"/>
    </location>
</feature>
<name>A0A9D5BAU9_PEA</name>
<protein>
    <recommendedName>
        <fullName evidence="2">Retrovirus-related Pol polyprotein from transposon TNT 1-94-like beta-barrel domain-containing protein</fullName>
    </recommendedName>
</protein>
<organism evidence="3 4">
    <name type="scientific">Pisum sativum</name>
    <name type="common">Garden pea</name>
    <name type="synonym">Lathyrus oleraceus</name>
    <dbReference type="NCBI Taxonomy" id="3888"/>
    <lineage>
        <taxon>Eukaryota</taxon>
        <taxon>Viridiplantae</taxon>
        <taxon>Streptophyta</taxon>
        <taxon>Embryophyta</taxon>
        <taxon>Tracheophyta</taxon>
        <taxon>Spermatophyta</taxon>
        <taxon>Magnoliopsida</taxon>
        <taxon>eudicotyledons</taxon>
        <taxon>Gunneridae</taxon>
        <taxon>Pentapetalae</taxon>
        <taxon>rosids</taxon>
        <taxon>fabids</taxon>
        <taxon>Fabales</taxon>
        <taxon>Fabaceae</taxon>
        <taxon>Papilionoideae</taxon>
        <taxon>50 kb inversion clade</taxon>
        <taxon>NPAAA clade</taxon>
        <taxon>Hologalegina</taxon>
        <taxon>IRL clade</taxon>
        <taxon>Fabeae</taxon>
        <taxon>Lathyrus</taxon>
    </lineage>
</organism>
<dbReference type="Proteomes" id="UP001058974">
    <property type="component" value="Chromosome 2"/>
</dbReference>
<proteinExistence type="predicted"/>
<evidence type="ECO:0000259" key="2">
    <source>
        <dbReference type="Pfam" id="PF22936"/>
    </source>
</evidence>
<feature type="domain" description="Retrovirus-related Pol polyprotein from transposon TNT 1-94-like beta-barrel" evidence="2">
    <location>
        <begin position="137"/>
        <end position="209"/>
    </location>
</feature>
<dbReference type="Gramene" id="Psat02G0309200-T1">
    <property type="protein sequence ID" value="KAI5436835.1"/>
    <property type="gene ID" value="KIW84_023092"/>
</dbReference>
<sequence length="427" mass="47189">MPSRSSHNSGRGRGRGYSSGGRGNRLCTHCGRTNHTIETCFIKHVYPPGFQHHVGSAPISSSSFASTSTNGSSASLSTIQKQYTQILQLLQQSNLQSHSPSSVNSLFATNFVSHTSPPPSSGNNLSKPQGDNNSQWWIIDTGATDHITHIFDSYFSTYHIAPKSMTMPNGDTVTTTIAGSVLLYDSLVLHNVYYFPSFHVNIISVTTLFDSTLYDVKLFPNCCKIVQLHHPKMIGFIARRIGKFINPNTNTIDTFDILTDIPPSLTSPNEPTSPPSLHNLPPPTHDITSSPSPHQLPPSPYDIISPTSPPVPTRKSNRLTKPPAYLSEYHYNLLSSMLPASNPGVKWKYFTRILLGYFLSEVTIGGWILWQGKFSSSSWTFIWRHDSRVMVCYKIVEWPAAATGLELLHNGLPCSEFMHSIGLPCCL</sequence>
<accession>A0A9D5BAU9</accession>
<evidence type="ECO:0000256" key="1">
    <source>
        <dbReference type="SAM" id="MobiDB-lite"/>
    </source>
</evidence>
<dbReference type="AlphaFoldDB" id="A0A9D5BAU9"/>
<reference evidence="3 4" key="1">
    <citation type="journal article" date="2022" name="Nat. Genet.">
        <title>Improved pea reference genome and pan-genome highlight genomic features and evolutionary characteristics.</title>
        <authorList>
            <person name="Yang T."/>
            <person name="Liu R."/>
            <person name="Luo Y."/>
            <person name="Hu S."/>
            <person name="Wang D."/>
            <person name="Wang C."/>
            <person name="Pandey M.K."/>
            <person name="Ge S."/>
            <person name="Xu Q."/>
            <person name="Li N."/>
            <person name="Li G."/>
            <person name="Huang Y."/>
            <person name="Saxena R.K."/>
            <person name="Ji Y."/>
            <person name="Li M."/>
            <person name="Yan X."/>
            <person name="He Y."/>
            <person name="Liu Y."/>
            <person name="Wang X."/>
            <person name="Xiang C."/>
            <person name="Varshney R.K."/>
            <person name="Ding H."/>
            <person name="Gao S."/>
            <person name="Zong X."/>
        </authorList>
    </citation>
    <scope>NUCLEOTIDE SEQUENCE [LARGE SCALE GENOMIC DNA]</scope>
    <source>
        <strain evidence="3 4">cv. Zhongwan 6</strain>
    </source>
</reference>
<dbReference type="Pfam" id="PF22936">
    <property type="entry name" value="Pol_BBD"/>
    <property type="match status" value="1"/>
</dbReference>
<comment type="caution">
    <text evidence="3">The sequence shown here is derived from an EMBL/GenBank/DDBJ whole genome shotgun (WGS) entry which is preliminary data.</text>
</comment>
<dbReference type="InterPro" id="IPR054722">
    <property type="entry name" value="PolX-like_BBD"/>
</dbReference>
<evidence type="ECO:0000313" key="4">
    <source>
        <dbReference type="Proteomes" id="UP001058974"/>
    </source>
</evidence>
<feature type="region of interest" description="Disordered" evidence="1">
    <location>
        <begin position="1"/>
        <end position="25"/>
    </location>
</feature>
<evidence type="ECO:0000313" key="3">
    <source>
        <dbReference type="EMBL" id="KAI5436835.1"/>
    </source>
</evidence>
<keyword evidence="4" id="KW-1185">Reference proteome</keyword>
<gene>
    <name evidence="3" type="ORF">KIW84_023092</name>
</gene>